<evidence type="ECO:0000313" key="4">
    <source>
        <dbReference type="EMBL" id="SDI03727.1"/>
    </source>
</evidence>
<sequence>MKNNTFKLLASLSLLAVITPLGVSAESLAGADKDASADTSTPLAKRPSLFGGKGSPKEALSEHGINLDLSYTRFGQGLYKGDTQHDFRSAGKVLAKLSIDGAKLGLWNGFSISVIGEYNDGNNQNGRAGMILPVNTVMKFPVESGSGGDMSMTMTQRFGEKTSLTLGKFNMVEAASRTPLVGGGGIDTFWYLNPAAPISGLVPPYVTGASLGVSTSLAQLSLMVFDPRGSQRVSGLDGWGDEGHTERLSANFPIKPAGLDGNQVLTLAYTDRRGLDLGDLAYLLLPPSFQVPVNDKKGGYLVTYAFQQYLFENTGESGAPEGWGVFGQISKMDGNPTPYEWSGFLGIGGNSPLPGRSLDRWGLVTFNTRFSNDLSDSFALLGANLGDERGSEAYYNLALTPWLRLAAHLQYLQPADHDKSRVMLAGTSLQIKF</sequence>
<dbReference type="RefSeq" id="WP_090263033.1">
    <property type="nucleotide sequence ID" value="NZ_FNDS01000005.1"/>
</dbReference>
<protein>
    <submittedName>
        <fullName evidence="4">Porin</fullName>
    </submittedName>
</protein>
<accession>A0A1G8HAQ9</accession>
<dbReference type="STRING" id="428992.SAMN05216272_105116"/>
<feature type="chain" id="PRO_5011330939" evidence="2">
    <location>
        <begin position="26"/>
        <end position="433"/>
    </location>
</feature>
<dbReference type="OrthoDB" id="177316at2"/>
<dbReference type="EMBL" id="FNDS01000005">
    <property type="protein sequence ID" value="SDI03727.1"/>
    <property type="molecule type" value="Genomic_DNA"/>
</dbReference>
<organism evidence="4 5">
    <name type="scientific">Pseudomonas panipatensis</name>
    <dbReference type="NCBI Taxonomy" id="428992"/>
    <lineage>
        <taxon>Bacteria</taxon>
        <taxon>Pseudomonadati</taxon>
        <taxon>Pseudomonadota</taxon>
        <taxon>Gammaproteobacteria</taxon>
        <taxon>Pseudomonadales</taxon>
        <taxon>Pseudomonadaceae</taxon>
        <taxon>Pseudomonas</taxon>
    </lineage>
</organism>
<dbReference type="Gene3D" id="2.40.160.180">
    <property type="entry name" value="Carbohydrate-selective porin OprB"/>
    <property type="match status" value="1"/>
</dbReference>
<keyword evidence="5" id="KW-1185">Reference proteome</keyword>
<gene>
    <name evidence="4" type="ORF">SAMN05216272_105116</name>
</gene>
<keyword evidence="2" id="KW-0732">Signal</keyword>
<evidence type="ECO:0000256" key="1">
    <source>
        <dbReference type="ARBA" id="ARBA00008769"/>
    </source>
</evidence>
<dbReference type="AlphaFoldDB" id="A0A1G8HAQ9"/>
<dbReference type="GO" id="GO:0015288">
    <property type="term" value="F:porin activity"/>
    <property type="evidence" value="ECO:0007669"/>
    <property type="project" value="InterPro"/>
</dbReference>
<reference evidence="5" key="1">
    <citation type="submission" date="2016-10" db="EMBL/GenBank/DDBJ databases">
        <authorList>
            <person name="Varghese N."/>
            <person name="Submissions S."/>
        </authorList>
    </citation>
    <scope>NUCLEOTIDE SEQUENCE [LARGE SCALE GENOMIC DNA]</scope>
    <source>
        <strain evidence="5">CCM 7469</strain>
    </source>
</reference>
<name>A0A1G8HAQ9_9PSED</name>
<dbReference type="PANTHER" id="PTHR37944">
    <property type="entry name" value="PORIN B"/>
    <property type="match status" value="1"/>
</dbReference>
<dbReference type="Pfam" id="PF04966">
    <property type="entry name" value="OprB"/>
    <property type="match status" value="1"/>
</dbReference>
<feature type="signal peptide" evidence="2">
    <location>
        <begin position="1"/>
        <end position="25"/>
    </location>
</feature>
<evidence type="ECO:0000256" key="2">
    <source>
        <dbReference type="RuleBase" id="RU363072"/>
    </source>
</evidence>
<dbReference type="InterPro" id="IPR007049">
    <property type="entry name" value="Carb-sel_porin_OprB"/>
</dbReference>
<dbReference type="GO" id="GO:0008643">
    <property type="term" value="P:carbohydrate transport"/>
    <property type="evidence" value="ECO:0007669"/>
    <property type="project" value="InterPro"/>
</dbReference>
<feature type="region of interest" description="Disordered" evidence="3">
    <location>
        <begin position="33"/>
        <end position="57"/>
    </location>
</feature>
<evidence type="ECO:0000313" key="5">
    <source>
        <dbReference type="Proteomes" id="UP000199636"/>
    </source>
</evidence>
<evidence type="ECO:0000256" key="3">
    <source>
        <dbReference type="SAM" id="MobiDB-lite"/>
    </source>
</evidence>
<dbReference type="InterPro" id="IPR052932">
    <property type="entry name" value="OprB_Porin"/>
</dbReference>
<comment type="similarity">
    <text evidence="1 2">Belongs to the OprB family.</text>
</comment>
<dbReference type="GO" id="GO:0016020">
    <property type="term" value="C:membrane"/>
    <property type="evidence" value="ECO:0007669"/>
    <property type="project" value="InterPro"/>
</dbReference>
<proteinExistence type="inferred from homology"/>
<dbReference type="Proteomes" id="UP000199636">
    <property type="component" value="Unassembled WGS sequence"/>
</dbReference>
<dbReference type="InterPro" id="IPR038673">
    <property type="entry name" value="OprB_sf"/>
</dbReference>
<dbReference type="PANTHER" id="PTHR37944:SF1">
    <property type="entry name" value="PORIN B"/>
    <property type="match status" value="1"/>
</dbReference>